<evidence type="ECO:0000313" key="4">
    <source>
        <dbReference type="EMBL" id="MDP1027121.1"/>
    </source>
</evidence>
<evidence type="ECO:0000313" key="5">
    <source>
        <dbReference type="Proteomes" id="UP001230685"/>
    </source>
</evidence>
<gene>
    <name evidence="4" type="ORF">Q5H91_07855</name>
</gene>
<evidence type="ECO:0000256" key="2">
    <source>
        <dbReference type="PROSITE-ProRule" id="PRU01379"/>
    </source>
</evidence>
<dbReference type="Gene3D" id="3.40.630.10">
    <property type="entry name" value="Zn peptidases"/>
    <property type="match status" value="1"/>
</dbReference>
<feature type="active site" description="Proton donor/acceptor" evidence="2">
    <location>
        <position position="334"/>
    </location>
</feature>
<dbReference type="InterPro" id="IPR040626">
    <property type="entry name" value="Pepdidase_M14_N"/>
</dbReference>
<comment type="caution">
    <text evidence="4">The sequence shown here is derived from an EMBL/GenBank/DDBJ whole genome shotgun (WGS) entry which is preliminary data.</text>
</comment>
<comment type="similarity">
    <text evidence="2">Belongs to the peptidase M14 family.</text>
</comment>
<feature type="domain" description="Peptidase M14" evidence="3">
    <location>
        <begin position="112"/>
        <end position="366"/>
    </location>
</feature>
<accession>A0ABT9EJZ7</accession>
<keyword evidence="4" id="KW-0121">Carboxypeptidase</keyword>
<organism evidence="4 5">
    <name type="scientific">Sphingomonas aurea</name>
    <dbReference type="NCBI Taxonomy" id="3063994"/>
    <lineage>
        <taxon>Bacteria</taxon>
        <taxon>Pseudomonadati</taxon>
        <taxon>Pseudomonadota</taxon>
        <taxon>Alphaproteobacteria</taxon>
        <taxon>Sphingomonadales</taxon>
        <taxon>Sphingomonadaceae</taxon>
        <taxon>Sphingomonas</taxon>
    </lineage>
</organism>
<dbReference type="Pfam" id="PF00246">
    <property type="entry name" value="Peptidase_M14"/>
    <property type="match status" value="1"/>
</dbReference>
<sequence length="373" mass="41355">MSIQINAAFDSGNIRLVAIEGDRVDLEIVTDRQSDFFQWFYFRVAGAAAGRTLTFRILNAGQSAYPFGWPGYKVRASTDRLAWRMTGTSYADGVLEWRWTPDTALAWFAYFAPYTMEQHEALVARTALVPGMRHRELGQSLDGQAIDCFDIGSGPKQVWIYGRQHPGESMTEWWMEGALERLGDAADPVTRDLLAKATFHVVPNMNPDGTRRGHLRTNAAGVNLNREWHAPSAERSPEVLCVLAAMDATGVDVAMDIHGDEAIPANFIAGYEGIPSWTEARGERFYDYGRRLAAHTPDFQTEQGYVKAAAGTANLSMSTNQVAERFGALAMTLEMPFKDHDLNPDPEFGWGSERSKRLAHAMLETLADVIDGG</sequence>
<reference evidence="4 5" key="1">
    <citation type="submission" date="2023-07" db="EMBL/GenBank/DDBJ databases">
        <authorList>
            <person name="Kim M.K."/>
        </authorList>
    </citation>
    <scope>NUCLEOTIDE SEQUENCE [LARGE SCALE GENOMIC DNA]</scope>
    <source>
        <strain evidence="4 5">KR1UV-12</strain>
    </source>
</reference>
<proteinExistence type="inferred from homology"/>
<dbReference type="PANTHER" id="PTHR12756">
    <property type="entry name" value="CYTOSOLIC CARBOXYPEPTIDASE"/>
    <property type="match status" value="1"/>
</dbReference>
<name>A0ABT9EJZ7_9SPHN</name>
<protein>
    <submittedName>
        <fullName evidence="4">M14-type cytosolic carboxypeptidase</fullName>
    </submittedName>
</protein>
<dbReference type="SMART" id="SM00631">
    <property type="entry name" value="Zn_pept"/>
    <property type="match status" value="1"/>
</dbReference>
<keyword evidence="5" id="KW-1185">Reference proteome</keyword>
<comment type="cofactor">
    <cofactor evidence="1">
        <name>Zn(2+)</name>
        <dbReference type="ChEBI" id="CHEBI:29105"/>
    </cofactor>
</comment>
<dbReference type="InterPro" id="IPR050821">
    <property type="entry name" value="Cytosolic_carboxypeptidase"/>
</dbReference>
<dbReference type="Gene3D" id="2.60.40.3120">
    <property type="match status" value="1"/>
</dbReference>
<dbReference type="PANTHER" id="PTHR12756:SF11">
    <property type="entry name" value="CYTOSOLIC CARBOXYPEPTIDASE 1"/>
    <property type="match status" value="1"/>
</dbReference>
<dbReference type="SUPFAM" id="SSF53187">
    <property type="entry name" value="Zn-dependent exopeptidases"/>
    <property type="match status" value="1"/>
</dbReference>
<keyword evidence="4" id="KW-0378">Hydrolase</keyword>
<evidence type="ECO:0000256" key="1">
    <source>
        <dbReference type="ARBA" id="ARBA00001947"/>
    </source>
</evidence>
<dbReference type="PROSITE" id="PS52035">
    <property type="entry name" value="PEPTIDASE_M14"/>
    <property type="match status" value="1"/>
</dbReference>
<dbReference type="EMBL" id="JAUUDS010000002">
    <property type="protein sequence ID" value="MDP1027121.1"/>
    <property type="molecule type" value="Genomic_DNA"/>
</dbReference>
<dbReference type="RefSeq" id="WP_305172816.1">
    <property type="nucleotide sequence ID" value="NZ_JAUUDS010000002.1"/>
</dbReference>
<keyword evidence="4" id="KW-0645">Protease</keyword>
<dbReference type="Pfam" id="PF18027">
    <property type="entry name" value="Pepdidase_M14_N"/>
    <property type="match status" value="1"/>
</dbReference>
<dbReference type="Proteomes" id="UP001230685">
    <property type="component" value="Unassembled WGS sequence"/>
</dbReference>
<evidence type="ECO:0000259" key="3">
    <source>
        <dbReference type="PROSITE" id="PS52035"/>
    </source>
</evidence>
<dbReference type="InterPro" id="IPR000834">
    <property type="entry name" value="Peptidase_M14"/>
</dbReference>
<dbReference type="CDD" id="cd06234">
    <property type="entry name" value="M14_PaCCP-like"/>
    <property type="match status" value="1"/>
</dbReference>
<dbReference type="GO" id="GO:0004180">
    <property type="term" value="F:carboxypeptidase activity"/>
    <property type="evidence" value="ECO:0007669"/>
    <property type="project" value="UniProtKB-KW"/>
</dbReference>